<dbReference type="OrthoDB" id="6253269at2759"/>
<dbReference type="AlphaFoldDB" id="A0A4V3SH93"/>
<dbReference type="Proteomes" id="UP000308267">
    <property type="component" value="Unassembled WGS sequence"/>
</dbReference>
<protein>
    <submittedName>
        <fullName evidence="1">Uncharacterized protein</fullName>
    </submittedName>
</protein>
<reference evidence="1 2" key="1">
    <citation type="journal article" date="2019" name="BMC Genomics">
        <title>New insights from Opisthorchis felineus genome: update on genomics of the epidemiologically important liver flukes.</title>
        <authorList>
            <person name="Ershov N.I."/>
            <person name="Mordvinov V.A."/>
            <person name="Prokhortchouk E.B."/>
            <person name="Pakharukova M.Y."/>
            <person name="Gunbin K.V."/>
            <person name="Ustyantsev K."/>
            <person name="Genaev M.A."/>
            <person name="Blinov A.G."/>
            <person name="Mazur A."/>
            <person name="Boulygina E."/>
            <person name="Tsygankova S."/>
            <person name="Khrameeva E."/>
            <person name="Chekanov N."/>
            <person name="Fan G."/>
            <person name="Xiao A."/>
            <person name="Zhang H."/>
            <person name="Xu X."/>
            <person name="Yang H."/>
            <person name="Solovyev V."/>
            <person name="Lee S.M."/>
            <person name="Liu X."/>
            <person name="Afonnikov D.A."/>
            <person name="Skryabin K.G."/>
        </authorList>
    </citation>
    <scope>NUCLEOTIDE SEQUENCE [LARGE SCALE GENOMIC DNA]</scope>
    <source>
        <strain evidence="1">AK-0245</strain>
        <tissue evidence="1">Whole organism</tissue>
    </source>
</reference>
<comment type="caution">
    <text evidence="1">The sequence shown here is derived from an EMBL/GenBank/DDBJ whole genome shotgun (WGS) entry which is preliminary data.</text>
</comment>
<accession>A0A4V3SH93</accession>
<keyword evidence="2" id="KW-1185">Reference proteome</keyword>
<name>A0A4V3SH93_OPIFE</name>
<proteinExistence type="predicted"/>
<gene>
    <name evidence="1" type="ORF">CRM22_000426</name>
</gene>
<sequence>MIFNFRDYALYEVNIAYNKETRPINHIRTSLASRDIRISESHELPLDVLLNTFKSPTVPPTRDSLDEEILSEHLTIQTRHFSDQSPNDKTFKSVRRTEFKHLHTYTKSVRRVLRASSIHIPDESVIDRVFGVAVQTISVYACSKHTHTSR</sequence>
<dbReference type="EMBL" id="SJOL01000802">
    <property type="protein sequence ID" value="TGZ75314.1"/>
    <property type="molecule type" value="Genomic_DNA"/>
</dbReference>
<evidence type="ECO:0000313" key="2">
    <source>
        <dbReference type="Proteomes" id="UP000308267"/>
    </source>
</evidence>
<organism evidence="1 2">
    <name type="scientific">Opisthorchis felineus</name>
    <dbReference type="NCBI Taxonomy" id="147828"/>
    <lineage>
        <taxon>Eukaryota</taxon>
        <taxon>Metazoa</taxon>
        <taxon>Spiralia</taxon>
        <taxon>Lophotrochozoa</taxon>
        <taxon>Platyhelminthes</taxon>
        <taxon>Trematoda</taxon>
        <taxon>Digenea</taxon>
        <taxon>Opisthorchiida</taxon>
        <taxon>Opisthorchiata</taxon>
        <taxon>Opisthorchiidae</taxon>
        <taxon>Opisthorchis</taxon>
    </lineage>
</organism>
<evidence type="ECO:0000313" key="1">
    <source>
        <dbReference type="EMBL" id="TGZ75314.1"/>
    </source>
</evidence>